<dbReference type="SUPFAM" id="SSF55785">
    <property type="entry name" value="PYP-like sensor domain (PAS domain)"/>
    <property type="match status" value="3"/>
</dbReference>
<gene>
    <name evidence="13" type="ORF">EV678_3067</name>
</gene>
<dbReference type="PROSITE" id="PS50112">
    <property type="entry name" value="PAS"/>
    <property type="match status" value="2"/>
</dbReference>
<dbReference type="Gene3D" id="6.10.340.10">
    <property type="match status" value="1"/>
</dbReference>
<dbReference type="SMART" id="SM00091">
    <property type="entry name" value="PAS"/>
    <property type="match status" value="3"/>
</dbReference>
<dbReference type="SMART" id="SM00052">
    <property type="entry name" value="EAL"/>
    <property type="match status" value="1"/>
</dbReference>
<dbReference type="CDD" id="cd00130">
    <property type="entry name" value="PAS"/>
    <property type="match status" value="3"/>
</dbReference>
<keyword evidence="14" id="KW-1185">Reference proteome</keyword>
<sequence length="1158" mass="129122">MSLKTKMALAITALVVLLVALGSAVQLHLAQAQLKQTVADQQFSLVSRVAEEIDQRIQLNQASLARTAAAITPAMLGQPEKLQAFLNDKYSLLLLFDDLIVVGRDGRVIADSPVMPERRGTDVSAFPHVREALEEGRAVVSRPFLGRVTRLPTLAMTAPVLDGEGRVIASLSGTLQILKPQFLGGLAGRKVGRSGHFVLVTRDRTTLVSRFPERVLQPNAAPGQNPVFDRAIAGFEGSDEGATSYGQRVLMSFKSVPSTDWVLGALLPVEEAYAPIETGRWGTVYYLLLTALAVAVLAWLAMRRVLAPLSRLRQHVVEVRQDHARKLADPVLGQDEIGGLAREFYLLLDELGQARDDLGSRIAEMESIFDASPVVIGVVRDRCLIQANRAFERLFGVSLETALGQTVVGYYPTPEEFAEFGQQLYPAVADGRVAHFLRRFRRADGTLFWANFYARQIDALQPQRGIIIVIEDVDQARHQEEVLRESEERYRQMFENNTSIKLLIDAGDGAIVDANPAAADFYGYPLDTLRRMNIAQLNQLSVEEVRAEMALADQQQRRYFNFRHRLASGEVREVEVHSGPVLLRGRRLLYSIIHDITARRRAEEQLRLSAKVFEGASEGIVICDRNNRIMSVNRAFVEITGYAEAEVQGRDPRVLNSGRHDAAFFANLWHHLKTAGTWQGEIWNRRKGGEVYPEWLSITTVRDEAGEVSNYVAVFADVSERKRNEEHIRFLAEHDYLTGLPNRSLLHDRLQQAIALAERNSESLALMFIDLDRFKNINDSLGHQVGDQLLQEVGRRIQACVRSADTVSRPGGDEFIILLPSIETPQDAARVAEKLLESLNRPYQLGGHELVITASIGIAVFPEDGRDFQTLVKNADAAMYYSKEAGRDSFHFFTPDMNARVFERLSLENSLRRALERQEFLLYYQPQVDMPSGRVIGFEALIRWQHPQMGLVSPARFIPVAEDSGLIVPIGEWVLGEACRQNRAWQEQGMPAVPVAVNISALQFRQPQFEASVERALAESGLEPAWLELELTESMMLHQGQGATDLLDRLKARGVRLSIDDFGTGYSSLAYLKRLPLDKLKIDQAFVRDIASDAGGAAITATIIQMAHNLGLSVIAEGVETEAQLEFLQAHDCASAQGFYFARPMPAADIRAFWDGRR</sequence>
<dbReference type="Proteomes" id="UP000292136">
    <property type="component" value="Unassembled WGS sequence"/>
</dbReference>
<feature type="domain" description="PAS" evidence="8">
    <location>
        <begin position="605"/>
        <end position="650"/>
    </location>
</feature>
<comment type="subcellular location">
    <subcellularLocation>
        <location evidence="1">Membrane</location>
    </subcellularLocation>
</comment>
<evidence type="ECO:0000256" key="7">
    <source>
        <dbReference type="ARBA" id="ARBA00023012"/>
    </source>
</evidence>
<dbReference type="SMART" id="SM00086">
    <property type="entry name" value="PAC"/>
    <property type="match status" value="3"/>
</dbReference>
<reference evidence="13 14" key="1">
    <citation type="submission" date="2019-02" db="EMBL/GenBank/DDBJ databases">
        <title>Genomic Encyclopedia of Type Strains, Phase IV (KMG-IV): sequencing the most valuable type-strain genomes for metagenomic binning, comparative biology and taxonomic classification.</title>
        <authorList>
            <person name="Goeker M."/>
        </authorList>
    </citation>
    <scope>NUCLEOTIDE SEQUENCE [LARGE SCALE GENOMIC DNA]</scope>
    <source>
        <strain evidence="13 14">DSM 21223</strain>
    </source>
</reference>
<keyword evidence="4" id="KW-0547">Nucleotide-binding</keyword>
<evidence type="ECO:0000256" key="5">
    <source>
        <dbReference type="ARBA" id="ARBA00022777"/>
    </source>
</evidence>
<dbReference type="InterPro" id="IPR001610">
    <property type="entry name" value="PAC"/>
</dbReference>
<dbReference type="NCBIfam" id="TIGR00254">
    <property type="entry name" value="GGDEF"/>
    <property type="match status" value="1"/>
</dbReference>
<feature type="domain" description="EAL" evidence="10">
    <location>
        <begin position="904"/>
        <end position="1158"/>
    </location>
</feature>
<dbReference type="SMART" id="SM00267">
    <property type="entry name" value="GGDEF"/>
    <property type="match status" value="1"/>
</dbReference>
<dbReference type="InterPro" id="IPR035965">
    <property type="entry name" value="PAS-like_dom_sf"/>
</dbReference>
<dbReference type="PANTHER" id="PTHR44757:SF2">
    <property type="entry name" value="BIOFILM ARCHITECTURE MAINTENANCE PROTEIN MBAA"/>
    <property type="match status" value="1"/>
</dbReference>
<dbReference type="Gene3D" id="3.20.20.450">
    <property type="entry name" value="EAL domain"/>
    <property type="match status" value="1"/>
</dbReference>
<dbReference type="EMBL" id="SHKM01000003">
    <property type="protein sequence ID" value="RZT75880.1"/>
    <property type="molecule type" value="Genomic_DNA"/>
</dbReference>
<dbReference type="InterPro" id="IPR035919">
    <property type="entry name" value="EAL_sf"/>
</dbReference>
<dbReference type="InterPro" id="IPR029787">
    <property type="entry name" value="Nucleotide_cyclase"/>
</dbReference>
<dbReference type="PROSITE" id="PS50887">
    <property type="entry name" value="GGDEF"/>
    <property type="match status" value="1"/>
</dbReference>
<dbReference type="Pfam" id="PF08448">
    <property type="entry name" value="PAS_4"/>
    <property type="match status" value="2"/>
</dbReference>
<dbReference type="Gene3D" id="3.30.70.270">
    <property type="match status" value="1"/>
</dbReference>
<dbReference type="InterPro" id="IPR003660">
    <property type="entry name" value="HAMP_dom"/>
</dbReference>
<dbReference type="CDD" id="cd12914">
    <property type="entry name" value="PDC1_DGC_like"/>
    <property type="match status" value="1"/>
</dbReference>
<organism evidence="13 14">
    <name type="scientific">Azospira oryzae</name>
    <dbReference type="NCBI Taxonomy" id="146939"/>
    <lineage>
        <taxon>Bacteria</taxon>
        <taxon>Pseudomonadati</taxon>
        <taxon>Pseudomonadota</taxon>
        <taxon>Betaproteobacteria</taxon>
        <taxon>Rhodocyclales</taxon>
        <taxon>Rhodocyclaceae</taxon>
        <taxon>Azospira</taxon>
    </lineage>
</organism>
<protein>
    <submittedName>
        <fullName evidence="13">PAS domain S-box-containing protein/diguanylate cyclase (GGDEF)-like protein</fullName>
    </submittedName>
</protein>
<dbReference type="InterPro" id="IPR043128">
    <property type="entry name" value="Rev_trsase/Diguanyl_cyclase"/>
</dbReference>
<dbReference type="Gene3D" id="3.30.450.20">
    <property type="entry name" value="PAS domain"/>
    <property type="match status" value="4"/>
</dbReference>
<dbReference type="CDD" id="cd01949">
    <property type="entry name" value="GGDEF"/>
    <property type="match status" value="1"/>
</dbReference>
<proteinExistence type="predicted"/>
<keyword evidence="7" id="KW-0902">Two-component regulatory system</keyword>
<dbReference type="SUPFAM" id="SSF141868">
    <property type="entry name" value="EAL domain-like"/>
    <property type="match status" value="1"/>
</dbReference>
<dbReference type="PANTHER" id="PTHR44757">
    <property type="entry name" value="DIGUANYLATE CYCLASE DGCP"/>
    <property type="match status" value="1"/>
</dbReference>
<dbReference type="PROSITE" id="PS50883">
    <property type="entry name" value="EAL"/>
    <property type="match status" value="1"/>
</dbReference>
<dbReference type="InterPro" id="IPR000014">
    <property type="entry name" value="PAS"/>
</dbReference>
<dbReference type="InterPro" id="IPR052155">
    <property type="entry name" value="Biofilm_reg_signaling"/>
</dbReference>
<evidence type="ECO:0000259" key="12">
    <source>
        <dbReference type="PROSITE" id="PS50887"/>
    </source>
</evidence>
<evidence type="ECO:0000259" key="8">
    <source>
        <dbReference type="PROSITE" id="PS50112"/>
    </source>
</evidence>
<keyword evidence="2" id="KW-0597">Phosphoprotein</keyword>
<evidence type="ECO:0000313" key="13">
    <source>
        <dbReference type="EMBL" id="RZT75880.1"/>
    </source>
</evidence>
<keyword evidence="3" id="KW-0808">Transferase</keyword>
<evidence type="ECO:0000256" key="2">
    <source>
        <dbReference type="ARBA" id="ARBA00022553"/>
    </source>
</evidence>
<evidence type="ECO:0000256" key="4">
    <source>
        <dbReference type="ARBA" id="ARBA00022741"/>
    </source>
</evidence>
<dbReference type="InterPro" id="IPR000160">
    <property type="entry name" value="GGDEF_dom"/>
</dbReference>
<evidence type="ECO:0000259" key="10">
    <source>
        <dbReference type="PROSITE" id="PS50883"/>
    </source>
</evidence>
<evidence type="ECO:0000256" key="1">
    <source>
        <dbReference type="ARBA" id="ARBA00004370"/>
    </source>
</evidence>
<dbReference type="Pfam" id="PF13426">
    <property type="entry name" value="PAS_9"/>
    <property type="match status" value="1"/>
</dbReference>
<dbReference type="CDD" id="cd01948">
    <property type="entry name" value="EAL"/>
    <property type="match status" value="1"/>
</dbReference>
<evidence type="ECO:0000259" key="9">
    <source>
        <dbReference type="PROSITE" id="PS50113"/>
    </source>
</evidence>
<evidence type="ECO:0000259" key="11">
    <source>
        <dbReference type="PROSITE" id="PS50885"/>
    </source>
</evidence>
<feature type="domain" description="GGDEF" evidence="12">
    <location>
        <begin position="762"/>
        <end position="895"/>
    </location>
</feature>
<keyword evidence="5" id="KW-0418">Kinase</keyword>
<feature type="domain" description="PAC" evidence="9">
    <location>
        <begin position="678"/>
        <end position="730"/>
    </location>
</feature>
<dbReference type="NCBIfam" id="TIGR00229">
    <property type="entry name" value="sensory_box"/>
    <property type="match status" value="3"/>
</dbReference>
<dbReference type="SUPFAM" id="SSF55073">
    <property type="entry name" value="Nucleotide cyclase"/>
    <property type="match status" value="1"/>
</dbReference>
<dbReference type="PROSITE" id="PS50113">
    <property type="entry name" value="PAC"/>
    <property type="match status" value="1"/>
</dbReference>
<evidence type="ECO:0000256" key="6">
    <source>
        <dbReference type="ARBA" id="ARBA00022840"/>
    </source>
</evidence>
<dbReference type="InterPro" id="IPR000700">
    <property type="entry name" value="PAS-assoc_C"/>
</dbReference>
<feature type="domain" description="PAS" evidence="8">
    <location>
        <begin position="361"/>
        <end position="431"/>
    </location>
</feature>
<name>A0ABY0IL42_9RHOO</name>
<accession>A0ABY0IL42</accession>
<feature type="domain" description="HAMP" evidence="11">
    <location>
        <begin position="303"/>
        <end position="356"/>
    </location>
</feature>
<dbReference type="RefSeq" id="WP_165397542.1">
    <property type="nucleotide sequence ID" value="NZ_SHKM01000003.1"/>
</dbReference>
<evidence type="ECO:0000256" key="3">
    <source>
        <dbReference type="ARBA" id="ARBA00022679"/>
    </source>
</evidence>
<dbReference type="CDD" id="cd18774">
    <property type="entry name" value="PDC2_HK_sensor"/>
    <property type="match status" value="1"/>
</dbReference>
<comment type="caution">
    <text evidence="13">The sequence shown here is derived from an EMBL/GenBank/DDBJ whole genome shotgun (WGS) entry which is preliminary data.</text>
</comment>
<dbReference type="Pfam" id="PF00990">
    <property type="entry name" value="GGDEF"/>
    <property type="match status" value="1"/>
</dbReference>
<keyword evidence="6" id="KW-0067">ATP-binding</keyword>
<dbReference type="SUPFAM" id="SSF103190">
    <property type="entry name" value="Sensory domain-like"/>
    <property type="match status" value="1"/>
</dbReference>
<evidence type="ECO:0000313" key="14">
    <source>
        <dbReference type="Proteomes" id="UP000292136"/>
    </source>
</evidence>
<dbReference type="PROSITE" id="PS50885">
    <property type="entry name" value="HAMP"/>
    <property type="match status" value="1"/>
</dbReference>
<dbReference type="InterPro" id="IPR013656">
    <property type="entry name" value="PAS_4"/>
</dbReference>
<dbReference type="Pfam" id="PF00563">
    <property type="entry name" value="EAL"/>
    <property type="match status" value="1"/>
</dbReference>
<dbReference type="InterPro" id="IPR001633">
    <property type="entry name" value="EAL_dom"/>
</dbReference>
<dbReference type="InterPro" id="IPR029151">
    <property type="entry name" value="Sensor-like_sf"/>
</dbReference>